<dbReference type="UniPathway" id="UPA00248">
    <property type="reaction ID" value="UER00314"/>
</dbReference>
<feature type="binding site" evidence="3">
    <location>
        <begin position="150"/>
        <end position="153"/>
    </location>
    <ligand>
        <name>spermidine</name>
        <dbReference type="ChEBI" id="CHEBI:57834"/>
    </ligand>
</feature>
<proteinExistence type="inferred from homology"/>
<dbReference type="GO" id="GO:0004766">
    <property type="term" value="F:spermidine synthase activity"/>
    <property type="evidence" value="ECO:0007669"/>
    <property type="project" value="UniProtKB-UniRule"/>
</dbReference>
<feature type="binding site" evidence="3">
    <location>
        <position position="103"/>
    </location>
    <ligand>
        <name>S-methyl-5'-thioadenosine</name>
        <dbReference type="ChEBI" id="CHEBI:17509"/>
    </ligand>
</feature>
<feature type="binding site" evidence="3">
    <location>
        <begin position="132"/>
        <end position="133"/>
    </location>
    <ligand>
        <name>S-methyl-5'-thioadenosine</name>
        <dbReference type="ChEBI" id="CHEBI:17509"/>
    </ligand>
</feature>
<dbReference type="PROSITE" id="PS51006">
    <property type="entry name" value="PABS_2"/>
    <property type="match status" value="1"/>
</dbReference>
<dbReference type="SUPFAM" id="SSF53335">
    <property type="entry name" value="S-adenosyl-L-methionine-dependent methyltransferases"/>
    <property type="match status" value="1"/>
</dbReference>
<feature type="active site" description="Proton acceptor" evidence="3 4">
    <location>
        <position position="150"/>
    </location>
</feature>
<dbReference type="InterPro" id="IPR030374">
    <property type="entry name" value="PABS"/>
</dbReference>
<dbReference type="InterPro" id="IPR001045">
    <property type="entry name" value="Spermi_synthase"/>
</dbReference>
<dbReference type="GO" id="GO:0008295">
    <property type="term" value="P:spermidine biosynthetic process"/>
    <property type="evidence" value="ECO:0007669"/>
    <property type="project" value="UniProtKB-UniRule"/>
</dbReference>
<sequence length="261" mass="30399">MEYFVEDHPYAPLIPIKKKLFDEKSKYQYIEIYETKHLGNMLVLDGAVQTTEKDDFIYHEMITYPALAISKKSDDILIIGGGDGGVAREILRFNKHANIELVEIDEKVIEVSKRFLPEVASALDRINVIIDDGIEFVKKSNKRRDIIIIDSTDPTPYAEGLFSREFYEYAHKLSSILVTQTESPISDRKVHLKTIDNMKRVFKYVYTYLACIPTYPGSIFSFSIGMDKELREIKDIDVKTRYYSKERFLLSMDDFTKWVME</sequence>
<comment type="caution">
    <text evidence="3">Lacks conserved residue(s) required for the propagation of feature annotation.</text>
</comment>
<dbReference type="AlphaFoldDB" id="A0A520KTP0"/>
<feature type="domain" description="PABS" evidence="5">
    <location>
        <begin position="1"/>
        <end position="227"/>
    </location>
</feature>
<keyword evidence="3" id="KW-0745">Spermidine biosynthesis</keyword>
<feature type="binding site" evidence="3">
    <location>
        <position position="83"/>
    </location>
    <ligand>
        <name>spermidine</name>
        <dbReference type="ChEBI" id="CHEBI:57834"/>
    </ligand>
</feature>
<feature type="binding site" evidence="3">
    <location>
        <position position="28"/>
    </location>
    <ligand>
        <name>S-methyl-5'-thioadenosine</name>
        <dbReference type="ChEBI" id="CHEBI:17509"/>
    </ligand>
</feature>
<name>A0A520KTP0_METT2</name>
<dbReference type="Pfam" id="PF01564">
    <property type="entry name" value="Spermine_synth"/>
    <property type="match status" value="1"/>
</dbReference>
<keyword evidence="2 3" id="KW-0808">Transferase</keyword>
<evidence type="ECO:0000313" key="6">
    <source>
        <dbReference type="EMBL" id="RZN65438.1"/>
    </source>
</evidence>
<evidence type="ECO:0000256" key="3">
    <source>
        <dbReference type="HAMAP-Rule" id="MF_00198"/>
    </source>
</evidence>
<dbReference type="PANTHER" id="PTHR11558:SF11">
    <property type="entry name" value="SPERMIDINE SYNTHASE"/>
    <property type="match status" value="1"/>
</dbReference>
<dbReference type="InterPro" id="IPR037163">
    <property type="entry name" value="Spermidine_synt_N_sf"/>
</dbReference>
<dbReference type="InterPro" id="IPR035246">
    <property type="entry name" value="Spermidine_synt_N"/>
</dbReference>
<dbReference type="Proteomes" id="UP000317158">
    <property type="component" value="Unassembled WGS sequence"/>
</dbReference>
<dbReference type="EC" id="2.5.1.16" evidence="3"/>
<dbReference type="HAMAP" id="MF_00198">
    <property type="entry name" value="Spermidine_synth"/>
    <property type="match status" value="1"/>
</dbReference>
<comment type="subunit">
    <text evidence="3">Homodimer or homotetramer.</text>
</comment>
<dbReference type="NCBIfam" id="NF002010">
    <property type="entry name" value="PRK00811.1"/>
    <property type="match status" value="1"/>
</dbReference>
<dbReference type="PROSITE" id="PS01330">
    <property type="entry name" value="PABS_1"/>
    <property type="match status" value="1"/>
</dbReference>
<comment type="catalytic activity">
    <reaction evidence="3">
        <text>S-adenosyl 3-(methylsulfanyl)propylamine + putrescine = S-methyl-5'-thioadenosine + spermidine + H(+)</text>
        <dbReference type="Rhea" id="RHEA:12721"/>
        <dbReference type="ChEBI" id="CHEBI:15378"/>
        <dbReference type="ChEBI" id="CHEBI:17509"/>
        <dbReference type="ChEBI" id="CHEBI:57443"/>
        <dbReference type="ChEBI" id="CHEBI:57834"/>
        <dbReference type="ChEBI" id="CHEBI:326268"/>
        <dbReference type="EC" id="2.5.1.16"/>
    </reaction>
</comment>
<evidence type="ECO:0000256" key="1">
    <source>
        <dbReference type="ARBA" id="ARBA00007867"/>
    </source>
</evidence>
<comment type="pathway">
    <text evidence="3">Amine and polyamine biosynthesis; spermidine biosynthesis; spermidine from putrescine: step 1/1.</text>
</comment>
<dbReference type="InterPro" id="IPR030373">
    <property type="entry name" value="PABS_CS"/>
</dbReference>
<comment type="similarity">
    <text evidence="1 3">Belongs to the spermidine/spermine synthase family.</text>
</comment>
<evidence type="ECO:0000313" key="7">
    <source>
        <dbReference type="Proteomes" id="UP000317158"/>
    </source>
</evidence>
<dbReference type="InterPro" id="IPR029063">
    <property type="entry name" value="SAM-dependent_MTases_sf"/>
</dbReference>
<dbReference type="GO" id="GO:0005829">
    <property type="term" value="C:cytosol"/>
    <property type="evidence" value="ECO:0007669"/>
    <property type="project" value="TreeGrafter"/>
</dbReference>
<comment type="function">
    <text evidence="3">Catalyzes the irreversible transfer of a propylamine group from the amino donor S-adenosylmethioninamine (decarboxy-AdoMet) to putrescine (1,4-diaminobutane) to yield spermidine.</text>
</comment>
<dbReference type="Pfam" id="PF17284">
    <property type="entry name" value="Spermine_synt_N"/>
    <property type="match status" value="1"/>
</dbReference>
<protein>
    <recommendedName>
        <fullName evidence="3">Polyamine aminopropyltransferase</fullName>
    </recommendedName>
    <alternativeName>
        <fullName evidence="3">Putrescine aminopropyltransferase</fullName>
        <shortName evidence="3">PAPT</shortName>
    </alternativeName>
    <alternativeName>
        <fullName evidence="3">Spermidine synthase</fullName>
        <shortName evidence="3">SPDS</shortName>
        <shortName evidence="3">SPDSY</shortName>
        <ecNumber evidence="3">2.5.1.16</ecNumber>
    </alternativeName>
</protein>
<dbReference type="Gene3D" id="3.40.50.150">
    <property type="entry name" value="Vaccinia Virus protein VP39"/>
    <property type="match status" value="1"/>
</dbReference>
<accession>A0A520KTP0</accession>
<feature type="binding site" evidence="3">
    <location>
        <position position="59"/>
    </location>
    <ligand>
        <name>spermidine</name>
        <dbReference type="ChEBI" id="CHEBI:57834"/>
    </ligand>
</feature>
<evidence type="ECO:0000259" key="5">
    <source>
        <dbReference type="PROSITE" id="PS51006"/>
    </source>
</evidence>
<dbReference type="Gene3D" id="2.30.140.10">
    <property type="entry name" value="Spermidine synthase, tetramerisation domain"/>
    <property type="match status" value="1"/>
</dbReference>
<keyword evidence="3 4" id="KW-0620">Polyamine biosynthesis</keyword>
<organism evidence="6 7">
    <name type="scientific">Methanoliparum thermophilum</name>
    <dbReference type="NCBI Taxonomy" id="2491083"/>
    <lineage>
        <taxon>Archaea</taxon>
        <taxon>Methanobacteriati</taxon>
        <taxon>Methanobacteriota</taxon>
        <taxon>Candidatus Methanoliparia</taxon>
        <taxon>Candidatus Methanoliparales</taxon>
        <taxon>Candidatus Methanoliparaceae</taxon>
        <taxon>Candidatus Methanoliparum</taxon>
    </lineage>
</organism>
<evidence type="ECO:0000256" key="2">
    <source>
        <dbReference type="ARBA" id="ARBA00022679"/>
    </source>
</evidence>
<comment type="caution">
    <text evidence="6">The sequence shown here is derived from an EMBL/GenBank/DDBJ whole genome shotgun (WGS) entry which is preliminary data.</text>
</comment>
<evidence type="ECO:0000256" key="4">
    <source>
        <dbReference type="PROSITE-ProRule" id="PRU00354"/>
    </source>
</evidence>
<dbReference type="PANTHER" id="PTHR11558">
    <property type="entry name" value="SPERMIDINE/SPERMINE SYNTHASE"/>
    <property type="match status" value="1"/>
</dbReference>
<reference evidence="6 7" key="1">
    <citation type="journal article" date="2019" name="Nat. Microbiol.">
        <title>Wide diversity of methane and short-chain alkane metabolisms in uncultured archaea.</title>
        <authorList>
            <person name="Borrel G."/>
            <person name="Adam P.S."/>
            <person name="McKay L.J."/>
            <person name="Chen L.X."/>
            <person name="Sierra-Garcia I.N."/>
            <person name="Sieber C.M."/>
            <person name="Letourneur Q."/>
            <person name="Ghozlane A."/>
            <person name="Andersen G.L."/>
            <person name="Li W.J."/>
            <person name="Hallam S.J."/>
            <person name="Muyzer G."/>
            <person name="de Oliveira V.M."/>
            <person name="Inskeep W.P."/>
            <person name="Banfield J.F."/>
            <person name="Gribaldo S."/>
        </authorList>
    </citation>
    <scope>NUCLEOTIDE SEQUENCE [LARGE SCALE GENOMIC DNA]</scope>
    <source>
        <strain evidence="6">NM1a</strain>
    </source>
</reference>
<gene>
    <name evidence="3" type="primary">speE</name>
    <name evidence="6" type="ORF">EF806_00660</name>
</gene>
<dbReference type="EMBL" id="RXIF01000002">
    <property type="protein sequence ID" value="RZN65438.1"/>
    <property type="molecule type" value="Genomic_DNA"/>
</dbReference>